<feature type="region of interest" description="Disordered" evidence="1">
    <location>
        <begin position="1"/>
        <end position="37"/>
    </location>
</feature>
<dbReference type="EMBL" id="AYSA01000589">
    <property type="protein sequence ID" value="ESZ90659.1"/>
    <property type="molecule type" value="Genomic_DNA"/>
</dbReference>
<dbReference type="PANTHER" id="PTHR42085:SF7">
    <property type="entry name" value="F-BOX DOMAIN-CONTAINING PROTEIN"/>
    <property type="match status" value="1"/>
</dbReference>
<protein>
    <recommendedName>
        <fullName evidence="4">F-box domain-containing protein</fullName>
    </recommendedName>
</protein>
<gene>
    <name evidence="2" type="ORF">SBOR_8959</name>
</gene>
<dbReference type="InterPro" id="IPR038883">
    <property type="entry name" value="AN11006-like"/>
</dbReference>
<dbReference type="AlphaFoldDB" id="W9C6Y1"/>
<comment type="caution">
    <text evidence="2">The sequence shown here is derived from an EMBL/GenBank/DDBJ whole genome shotgun (WGS) entry which is preliminary data.</text>
</comment>
<dbReference type="STRING" id="1432307.W9C6Y1"/>
<sequence length="327" mass="37529">MHHDAGHGSTMASPNVSLEKRPPRHKSHSTEESKNKRICTAASIAAAKTSQRAPTIERVLTISEDAVWSLRKSDLRIHFLILQQYTQSPSNAMPKPDSGGDTHVEPNETHSAEILPPLLRMPFEIRQLIYRHLLAPPSDDPRLGPHPRQLQSHIYLSRSFEIAVLHLNRQIYHEALPIFYGDPFQTISLTVNYNLWAHRTQRSDLVLSSFLTSSIRNLSLSIQLGSEKRKQKPEGFEAEARLVEVTKGIKKLRKWLAGADIQILRIGWEEPPQTYTWEQKKDILDGLRAFKAVKVEAGDINWGLDWNKGRKFRFDVEYLKELERERS</sequence>
<reference evidence="2 3" key="1">
    <citation type="journal article" date="2014" name="Genome Announc.">
        <title>Draft genome sequence of Sclerotinia borealis, a psychrophilic plant pathogenic fungus.</title>
        <authorList>
            <person name="Mardanov A.V."/>
            <person name="Beletsky A.V."/>
            <person name="Kadnikov V.V."/>
            <person name="Ignatov A.N."/>
            <person name="Ravin N.V."/>
        </authorList>
    </citation>
    <scope>NUCLEOTIDE SEQUENCE [LARGE SCALE GENOMIC DNA]</scope>
    <source>
        <strain evidence="3">F-4157</strain>
    </source>
</reference>
<organism evidence="2 3">
    <name type="scientific">Sclerotinia borealis (strain F-4128)</name>
    <dbReference type="NCBI Taxonomy" id="1432307"/>
    <lineage>
        <taxon>Eukaryota</taxon>
        <taxon>Fungi</taxon>
        <taxon>Dikarya</taxon>
        <taxon>Ascomycota</taxon>
        <taxon>Pezizomycotina</taxon>
        <taxon>Leotiomycetes</taxon>
        <taxon>Helotiales</taxon>
        <taxon>Sclerotiniaceae</taxon>
        <taxon>Sclerotinia</taxon>
    </lineage>
</organism>
<evidence type="ECO:0008006" key="4">
    <source>
        <dbReference type="Google" id="ProtNLM"/>
    </source>
</evidence>
<dbReference type="Proteomes" id="UP000019487">
    <property type="component" value="Unassembled WGS sequence"/>
</dbReference>
<keyword evidence="3" id="KW-1185">Reference proteome</keyword>
<dbReference type="HOGENOM" id="CLU_980595_0_0_1"/>
<accession>W9C6Y1</accession>
<name>W9C6Y1_SCLBF</name>
<proteinExistence type="predicted"/>
<dbReference type="OrthoDB" id="2951834at2759"/>
<evidence type="ECO:0000313" key="3">
    <source>
        <dbReference type="Proteomes" id="UP000019487"/>
    </source>
</evidence>
<dbReference type="PANTHER" id="PTHR42085">
    <property type="entry name" value="F-BOX DOMAIN-CONTAINING PROTEIN"/>
    <property type="match status" value="1"/>
</dbReference>
<evidence type="ECO:0000313" key="2">
    <source>
        <dbReference type="EMBL" id="ESZ90659.1"/>
    </source>
</evidence>
<evidence type="ECO:0000256" key="1">
    <source>
        <dbReference type="SAM" id="MobiDB-lite"/>
    </source>
</evidence>